<comment type="caution">
    <text evidence="1">The sequence shown here is derived from an EMBL/GenBank/DDBJ whole genome shotgun (WGS) entry which is preliminary data.</text>
</comment>
<sequence>MQGNGHRVALWPESSLIPYDESHSLMYVPIVYDHHPHNGHATFTYVGTTLIKVHVSEAGPVAERIAPMLFTSKEVEWGGIGGIRSYGTSGPGGKDGKVYIFGNGIGGLLLARVDYSKITDRSAYEYYTEGGGWGTMQSQSSKAFFIEGYFMNADLFYSPRHRTFIMVYLTPFADNTIYYRYLLADKPILPSYAGGDGDDIVENIFKYKWSNETFLYKATGGPTGRFVYSGGMSPGYFGEDDVTNGGSSMLLQWSMPTGANPAKAPSEYQLITARVEW</sequence>
<gene>
    <name evidence="1" type="ORF">LTS18_001163</name>
</gene>
<proteinExistence type="predicted"/>
<keyword evidence="2" id="KW-1185">Reference proteome</keyword>
<feature type="non-terminal residue" evidence="1">
    <location>
        <position position="277"/>
    </location>
</feature>
<accession>A0ACC3DFH4</accession>
<evidence type="ECO:0000313" key="1">
    <source>
        <dbReference type="EMBL" id="KAK3067355.1"/>
    </source>
</evidence>
<dbReference type="Proteomes" id="UP001186974">
    <property type="component" value="Unassembled WGS sequence"/>
</dbReference>
<organism evidence="1 2">
    <name type="scientific">Coniosporium uncinatum</name>
    <dbReference type="NCBI Taxonomy" id="93489"/>
    <lineage>
        <taxon>Eukaryota</taxon>
        <taxon>Fungi</taxon>
        <taxon>Dikarya</taxon>
        <taxon>Ascomycota</taxon>
        <taxon>Pezizomycotina</taxon>
        <taxon>Dothideomycetes</taxon>
        <taxon>Dothideomycetes incertae sedis</taxon>
        <taxon>Coniosporium</taxon>
    </lineage>
</organism>
<evidence type="ECO:0000313" key="2">
    <source>
        <dbReference type="Proteomes" id="UP001186974"/>
    </source>
</evidence>
<reference evidence="1" key="1">
    <citation type="submission" date="2024-09" db="EMBL/GenBank/DDBJ databases">
        <title>Black Yeasts Isolated from many extreme environments.</title>
        <authorList>
            <person name="Coleine C."/>
            <person name="Stajich J.E."/>
            <person name="Selbmann L."/>
        </authorList>
    </citation>
    <scope>NUCLEOTIDE SEQUENCE</scope>
    <source>
        <strain evidence="1">CCFEE 5737</strain>
    </source>
</reference>
<protein>
    <submittedName>
        <fullName evidence="1">Uncharacterized protein</fullName>
    </submittedName>
</protein>
<name>A0ACC3DFH4_9PEZI</name>
<dbReference type="EMBL" id="JAWDJW010005544">
    <property type="protein sequence ID" value="KAK3067355.1"/>
    <property type="molecule type" value="Genomic_DNA"/>
</dbReference>